<name>A0A3D4V3C7_9BACT</name>
<dbReference type="EC" id="1.2.1.38" evidence="5"/>
<dbReference type="HAMAP" id="MF_00150">
    <property type="entry name" value="ArgC_type1"/>
    <property type="match status" value="1"/>
</dbReference>
<dbReference type="InterPro" id="IPR036291">
    <property type="entry name" value="NAD(P)-bd_dom_sf"/>
</dbReference>
<sequence>MPVLMQPSSAPLNVPDSSSLPTYRVGVLGASGYSGRELCALVTGHPQLSLAFATAHTQRGTTLRVRASGAVHDIPLIGPEEADLAGVDLVFAALPHGASAEWVGKVIAAGARVVDLSSDLRPGHGGTTHALPDGVPADAPYGLPELFRAPLHGARVVANPGCYATSVLVALAPLAKAGLIAPGATVNIAAASGISGAGASPKLEYLFAEVTENYRAYGVGNAHRHLFEMRDTLSHLGADCDLLFTPHLLPVDRGILSTITVPLTRPLADPLEPFRTAFANEPFVELTTGLPALADVQHRNVVRIGAVSPTGMRQPTLLVFSAIDNLVKGAAGQAVQNANLMLGLPETAGLQR</sequence>
<dbReference type="GO" id="GO:0006526">
    <property type="term" value="P:L-arginine biosynthetic process"/>
    <property type="evidence" value="ECO:0007669"/>
    <property type="project" value="UniProtKB-UniRule"/>
</dbReference>
<dbReference type="CDD" id="cd23934">
    <property type="entry name" value="AGPR_1_C"/>
    <property type="match status" value="1"/>
</dbReference>
<dbReference type="SUPFAM" id="SSF55347">
    <property type="entry name" value="Glyceraldehyde-3-phosphate dehydrogenase-like, C-terminal domain"/>
    <property type="match status" value="1"/>
</dbReference>
<comment type="similarity">
    <text evidence="5">Belongs to the NAGSA dehydrogenase family. Type 1 subfamily.</text>
</comment>
<dbReference type="InterPro" id="IPR050085">
    <property type="entry name" value="AGPR"/>
</dbReference>
<dbReference type="PANTHER" id="PTHR32338">
    <property type="entry name" value="N-ACETYL-GAMMA-GLUTAMYL-PHOSPHATE REDUCTASE, CHLOROPLASTIC-RELATED-RELATED"/>
    <property type="match status" value="1"/>
</dbReference>
<dbReference type="Gene3D" id="3.30.360.10">
    <property type="entry name" value="Dihydrodipicolinate Reductase, domain 2"/>
    <property type="match status" value="1"/>
</dbReference>
<dbReference type="SUPFAM" id="SSF51735">
    <property type="entry name" value="NAD(P)-binding Rossmann-fold domains"/>
    <property type="match status" value="1"/>
</dbReference>
<dbReference type="GO" id="GO:0003942">
    <property type="term" value="F:N-acetyl-gamma-glutamyl-phosphate reductase activity"/>
    <property type="evidence" value="ECO:0007669"/>
    <property type="project" value="UniProtKB-UniRule"/>
</dbReference>
<keyword evidence="1 5" id="KW-0055">Arginine biosynthesis</keyword>
<dbReference type="GO" id="GO:0051287">
    <property type="term" value="F:NAD binding"/>
    <property type="evidence" value="ECO:0007669"/>
    <property type="project" value="InterPro"/>
</dbReference>
<evidence type="ECO:0000256" key="1">
    <source>
        <dbReference type="ARBA" id="ARBA00022571"/>
    </source>
</evidence>
<evidence type="ECO:0000313" key="8">
    <source>
        <dbReference type="EMBL" id="HCT55615.1"/>
    </source>
</evidence>
<keyword evidence="5" id="KW-0963">Cytoplasm</keyword>
<evidence type="ECO:0000313" key="9">
    <source>
        <dbReference type="Proteomes" id="UP000264071"/>
    </source>
</evidence>
<evidence type="ECO:0000256" key="5">
    <source>
        <dbReference type="HAMAP-Rule" id="MF_00150"/>
    </source>
</evidence>
<feature type="domain" description="Semialdehyde dehydrogenase NAD-binding" evidence="7">
    <location>
        <begin position="24"/>
        <end position="154"/>
    </location>
</feature>
<dbReference type="InterPro" id="IPR000534">
    <property type="entry name" value="Semialdehyde_DH_NAD-bd"/>
</dbReference>
<evidence type="ECO:0000256" key="4">
    <source>
        <dbReference type="ARBA" id="ARBA00023002"/>
    </source>
</evidence>
<dbReference type="GO" id="GO:0005737">
    <property type="term" value="C:cytoplasm"/>
    <property type="evidence" value="ECO:0007669"/>
    <property type="project" value="UniProtKB-SubCell"/>
</dbReference>
<dbReference type="Pfam" id="PF01118">
    <property type="entry name" value="Semialdhyde_dh"/>
    <property type="match status" value="1"/>
</dbReference>
<dbReference type="InterPro" id="IPR058924">
    <property type="entry name" value="AGPR_dimerisation_dom"/>
</dbReference>
<evidence type="ECO:0000259" key="7">
    <source>
        <dbReference type="SMART" id="SM00859"/>
    </source>
</evidence>
<dbReference type="UniPathway" id="UPA00068">
    <property type="reaction ID" value="UER00108"/>
</dbReference>
<dbReference type="PANTHER" id="PTHR32338:SF10">
    <property type="entry name" value="N-ACETYL-GAMMA-GLUTAMYL-PHOSPHATE REDUCTASE, CHLOROPLASTIC-RELATED"/>
    <property type="match status" value="1"/>
</dbReference>
<reference evidence="8 9" key="1">
    <citation type="journal article" date="2018" name="Nat. Biotechnol.">
        <title>A standardized bacterial taxonomy based on genome phylogeny substantially revises the tree of life.</title>
        <authorList>
            <person name="Parks D.H."/>
            <person name="Chuvochina M."/>
            <person name="Waite D.W."/>
            <person name="Rinke C."/>
            <person name="Skarshewski A."/>
            <person name="Chaumeil P.A."/>
            <person name="Hugenholtz P."/>
        </authorList>
    </citation>
    <scope>NUCLEOTIDE SEQUENCE [LARGE SCALE GENOMIC DNA]</scope>
    <source>
        <strain evidence="8">UBA8844</strain>
    </source>
</reference>
<dbReference type="Pfam" id="PF22698">
    <property type="entry name" value="Semialdhyde_dhC_1"/>
    <property type="match status" value="1"/>
</dbReference>
<comment type="caution">
    <text evidence="8">The sequence shown here is derived from an EMBL/GenBank/DDBJ whole genome shotgun (WGS) entry which is preliminary data.</text>
</comment>
<dbReference type="SMART" id="SM00859">
    <property type="entry name" value="Semialdhyde_dh"/>
    <property type="match status" value="1"/>
</dbReference>
<organism evidence="8 9">
    <name type="scientific">Gemmatimonas aurantiaca</name>
    <dbReference type="NCBI Taxonomy" id="173480"/>
    <lineage>
        <taxon>Bacteria</taxon>
        <taxon>Pseudomonadati</taxon>
        <taxon>Gemmatimonadota</taxon>
        <taxon>Gemmatimonadia</taxon>
        <taxon>Gemmatimonadales</taxon>
        <taxon>Gemmatimonadaceae</taxon>
        <taxon>Gemmatimonas</taxon>
    </lineage>
</organism>
<keyword evidence="3 5" id="KW-0521">NADP</keyword>
<evidence type="ECO:0000256" key="6">
    <source>
        <dbReference type="PROSITE-ProRule" id="PRU10010"/>
    </source>
</evidence>
<dbReference type="Gene3D" id="3.40.50.720">
    <property type="entry name" value="NAD(P)-binding Rossmann-like Domain"/>
    <property type="match status" value="1"/>
</dbReference>
<dbReference type="InterPro" id="IPR000706">
    <property type="entry name" value="AGPR_type-1"/>
</dbReference>
<evidence type="ECO:0000256" key="2">
    <source>
        <dbReference type="ARBA" id="ARBA00022605"/>
    </source>
</evidence>
<evidence type="ECO:0000256" key="3">
    <source>
        <dbReference type="ARBA" id="ARBA00022857"/>
    </source>
</evidence>
<keyword evidence="4 5" id="KW-0560">Oxidoreductase</keyword>
<dbReference type="GO" id="GO:0070401">
    <property type="term" value="F:NADP+ binding"/>
    <property type="evidence" value="ECO:0007669"/>
    <property type="project" value="InterPro"/>
</dbReference>
<dbReference type="PROSITE" id="PS01224">
    <property type="entry name" value="ARGC"/>
    <property type="match status" value="1"/>
</dbReference>
<accession>A0A3D4V3C7</accession>
<comment type="catalytic activity">
    <reaction evidence="5">
        <text>N-acetyl-L-glutamate 5-semialdehyde + phosphate + NADP(+) = N-acetyl-L-glutamyl 5-phosphate + NADPH + H(+)</text>
        <dbReference type="Rhea" id="RHEA:21588"/>
        <dbReference type="ChEBI" id="CHEBI:15378"/>
        <dbReference type="ChEBI" id="CHEBI:29123"/>
        <dbReference type="ChEBI" id="CHEBI:43474"/>
        <dbReference type="ChEBI" id="CHEBI:57783"/>
        <dbReference type="ChEBI" id="CHEBI:57936"/>
        <dbReference type="ChEBI" id="CHEBI:58349"/>
        <dbReference type="EC" id="1.2.1.38"/>
    </reaction>
</comment>
<dbReference type="Proteomes" id="UP000264071">
    <property type="component" value="Unassembled WGS sequence"/>
</dbReference>
<dbReference type="EMBL" id="DPIY01000001">
    <property type="protein sequence ID" value="HCT55615.1"/>
    <property type="molecule type" value="Genomic_DNA"/>
</dbReference>
<dbReference type="InterPro" id="IPR023013">
    <property type="entry name" value="AGPR_AS"/>
</dbReference>
<dbReference type="CDD" id="cd17895">
    <property type="entry name" value="AGPR_1_N"/>
    <property type="match status" value="1"/>
</dbReference>
<comment type="pathway">
    <text evidence="5">Amino-acid biosynthesis; L-arginine biosynthesis; N(2)-acetyl-L-ornithine from L-glutamate: step 3/4.</text>
</comment>
<protein>
    <recommendedName>
        <fullName evidence="5">N-acetyl-gamma-glutamyl-phosphate reductase</fullName>
        <shortName evidence="5">AGPR</shortName>
        <ecNumber evidence="5">1.2.1.38</ecNumber>
    </recommendedName>
    <alternativeName>
        <fullName evidence="5">N-acetyl-glutamate semialdehyde dehydrogenase</fullName>
        <shortName evidence="5">NAGSA dehydrogenase</shortName>
    </alternativeName>
</protein>
<comment type="subcellular location">
    <subcellularLocation>
        <location evidence="5">Cytoplasm</location>
    </subcellularLocation>
</comment>
<feature type="active site" evidence="5 6">
    <location>
        <position position="162"/>
    </location>
</feature>
<comment type="function">
    <text evidence="5">Catalyzes the NADPH-dependent reduction of N-acetyl-5-glutamyl phosphate to yield N-acetyl-L-glutamate 5-semialdehyde.</text>
</comment>
<dbReference type="AlphaFoldDB" id="A0A3D4V3C7"/>
<gene>
    <name evidence="5 8" type="primary">argC</name>
    <name evidence="8" type="ORF">DGD08_00230</name>
</gene>
<keyword evidence="2 5" id="KW-0028">Amino-acid biosynthesis</keyword>
<dbReference type="NCBIfam" id="TIGR01850">
    <property type="entry name" value="argC"/>
    <property type="match status" value="1"/>
</dbReference>
<proteinExistence type="inferred from homology"/>